<dbReference type="Pfam" id="PF14094">
    <property type="entry name" value="DUF4272"/>
    <property type="match status" value="1"/>
</dbReference>
<dbReference type="RefSeq" id="WP_180908599.1">
    <property type="nucleotide sequence ID" value="NZ_CAIJDP010000062.1"/>
</dbReference>
<organism evidence="1 2">
    <name type="scientific">Flavobacterium salmonis</name>
    <dbReference type="NCBI Taxonomy" id="2654844"/>
    <lineage>
        <taxon>Bacteria</taxon>
        <taxon>Pseudomonadati</taxon>
        <taxon>Bacteroidota</taxon>
        <taxon>Flavobacteriia</taxon>
        <taxon>Flavobacteriales</taxon>
        <taxon>Flavobacteriaceae</taxon>
        <taxon>Flavobacterium</taxon>
    </lineage>
</organism>
<evidence type="ECO:0000313" key="1">
    <source>
        <dbReference type="EMBL" id="CAD0003439.1"/>
    </source>
</evidence>
<dbReference type="AlphaFoldDB" id="A0A6V6YVU7"/>
<dbReference type="Proteomes" id="UP000530060">
    <property type="component" value="Unassembled WGS sequence"/>
</dbReference>
<dbReference type="InterPro" id="IPR025368">
    <property type="entry name" value="DUF4272"/>
</dbReference>
<evidence type="ECO:0000313" key="2">
    <source>
        <dbReference type="Proteomes" id="UP000530060"/>
    </source>
</evidence>
<name>A0A6V6YVU7_9FLAO</name>
<dbReference type="EMBL" id="CAIJDP010000062">
    <property type="protein sequence ID" value="CAD0003439.1"/>
    <property type="molecule type" value="Genomic_DNA"/>
</dbReference>
<protein>
    <recommendedName>
        <fullName evidence="3">DUF4272 domain-containing protein</fullName>
    </recommendedName>
</protein>
<accession>A0A6V6YVU7</accession>
<sequence length="407" mass="46814">MICTLYSHQIGFDKIVEVLRSSYPKATITSTSQDGSQIASIETKDGFFSSGSKLIVQYRERKEPSYQLPETDDSPLTGNLRGLYGYVDSLDSNNEKVKSLFLHKIQTLNSEFSITQQKGQTKSLKELLQKLAKDFEAVLFVQPKTIISQSNEQHFLDENLNLILDINGNCEIEGLEVKINSIYYDKELVEITEFQKELKTNSEKILREKDIKINNYLPYIEPEQDVVLRTPKEVAVRVCVLAITNLVAFDTISNGEAIEYLQHYNLWDFVTPNEKDFLANPTEQKKSNESWKCECIWTLMFALNKIEDLGFPDKLCSLNDIPAEEYPVAPDRDPNDFINSVFETKSKSEILRLNDLYYRLDWACVDARLNGEEMTAIHPGVVYERHYALNWLINYGEADWDDVTCDT</sequence>
<proteinExistence type="predicted"/>
<evidence type="ECO:0008006" key="3">
    <source>
        <dbReference type="Google" id="ProtNLM"/>
    </source>
</evidence>
<reference evidence="1 2" key="1">
    <citation type="submission" date="2020-06" db="EMBL/GenBank/DDBJ databases">
        <authorList>
            <person name="Criscuolo A."/>
        </authorList>
    </citation>
    <scope>NUCLEOTIDE SEQUENCE [LARGE SCALE GENOMIC DNA]</scope>
    <source>
        <strain evidence="2">CIP 111411</strain>
    </source>
</reference>
<keyword evidence="2" id="KW-1185">Reference proteome</keyword>
<gene>
    <name evidence="1" type="ORF">FLAT13_01702</name>
</gene>
<comment type="caution">
    <text evidence="1">The sequence shown here is derived from an EMBL/GenBank/DDBJ whole genome shotgun (WGS) entry which is preliminary data.</text>
</comment>